<feature type="compositionally biased region" description="Basic and acidic residues" evidence="1">
    <location>
        <begin position="82"/>
        <end position="92"/>
    </location>
</feature>
<proteinExistence type="predicted"/>
<keyword evidence="3" id="KW-1185">Reference proteome</keyword>
<dbReference type="RefSeq" id="WP_380904156.1">
    <property type="nucleotide sequence ID" value="NZ_JBHUFU010000020.1"/>
</dbReference>
<dbReference type="Proteomes" id="UP001597365">
    <property type="component" value="Unassembled WGS sequence"/>
</dbReference>
<reference evidence="3" key="1">
    <citation type="journal article" date="2019" name="Int. J. Syst. Evol. Microbiol.">
        <title>The Global Catalogue of Microorganisms (GCM) 10K type strain sequencing project: providing services to taxonomists for standard genome sequencing and annotation.</title>
        <authorList>
            <consortium name="The Broad Institute Genomics Platform"/>
            <consortium name="The Broad Institute Genome Sequencing Center for Infectious Disease"/>
            <person name="Wu L."/>
            <person name="Ma J."/>
        </authorList>
    </citation>
    <scope>NUCLEOTIDE SEQUENCE [LARGE SCALE GENOMIC DNA]</scope>
    <source>
        <strain evidence="3">CGMCC 4.7455</strain>
    </source>
</reference>
<sequence>MDIDTAALRDLAKKTGTLHGRMTTALAGLEKAHAGLAAATEGFTCTGTLGKVRSSWEGRLRDVRSECARLRTAFANAAGAHDGNEADIKEKMAPQSAKPSWHDGRPRSPIADFS</sequence>
<evidence type="ECO:0008006" key="4">
    <source>
        <dbReference type="Google" id="ProtNLM"/>
    </source>
</evidence>
<dbReference type="EMBL" id="JBHUFU010000020">
    <property type="protein sequence ID" value="MFD1832852.1"/>
    <property type="molecule type" value="Genomic_DNA"/>
</dbReference>
<gene>
    <name evidence="2" type="ORF">ACFSJS_24870</name>
</gene>
<comment type="caution">
    <text evidence="2">The sequence shown here is derived from an EMBL/GenBank/DDBJ whole genome shotgun (WGS) entry which is preliminary data.</text>
</comment>
<name>A0ABW4PRN0_9ACTN</name>
<evidence type="ECO:0000313" key="2">
    <source>
        <dbReference type="EMBL" id="MFD1832852.1"/>
    </source>
</evidence>
<organism evidence="2 3">
    <name type="scientific">Streptomyces desertarenae</name>
    <dbReference type="NCBI Taxonomy" id="2666184"/>
    <lineage>
        <taxon>Bacteria</taxon>
        <taxon>Bacillati</taxon>
        <taxon>Actinomycetota</taxon>
        <taxon>Actinomycetes</taxon>
        <taxon>Kitasatosporales</taxon>
        <taxon>Streptomycetaceae</taxon>
        <taxon>Streptomyces</taxon>
    </lineage>
</organism>
<evidence type="ECO:0000256" key="1">
    <source>
        <dbReference type="SAM" id="MobiDB-lite"/>
    </source>
</evidence>
<protein>
    <recommendedName>
        <fullName evidence="4">WXG100 family type VII secretion target</fullName>
    </recommendedName>
</protein>
<accession>A0ABW4PRN0</accession>
<feature type="region of interest" description="Disordered" evidence="1">
    <location>
        <begin position="80"/>
        <end position="114"/>
    </location>
</feature>
<evidence type="ECO:0000313" key="3">
    <source>
        <dbReference type="Proteomes" id="UP001597365"/>
    </source>
</evidence>